<evidence type="ECO:0000256" key="3">
    <source>
        <dbReference type="ARBA" id="ARBA00023002"/>
    </source>
</evidence>
<dbReference type="Gene3D" id="3.40.430.10">
    <property type="entry name" value="Dihydrofolate Reductase, subunit A"/>
    <property type="match status" value="2"/>
</dbReference>
<comment type="caution">
    <text evidence="5">The sequence shown here is derived from an EMBL/GenBank/DDBJ whole genome shotgun (WGS) entry which is preliminary data.</text>
</comment>
<organism evidence="5 6">
    <name type="scientific">Allocatelliglobosispora scoriae</name>
    <dbReference type="NCBI Taxonomy" id="643052"/>
    <lineage>
        <taxon>Bacteria</taxon>
        <taxon>Bacillati</taxon>
        <taxon>Actinomycetota</taxon>
        <taxon>Actinomycetes</taxon>
        <taxon>Micromonosporales</taxon>
        <taxon>Micromonosporaceae</taxon>
        <taxon>Allocatelliglobosispora</taxon>
    </lineage>
</organism>
<accession>A0A841BLE0</accession>
<comment type="pathway">
    <text evidence="1">Cofactor biosynthesis; riboflavin biosynthesis.</text>
</comment>
<dbReference type="PANTHER" id="PTHR38011">
    <property type="entry name" value="DIHYDROFOLATE REDUCTASE FAMILY PROTEIN (AFU_ORTHOLOGUE AFUA_8G06820)"/>
    <property type="match status" value="1"/>
</dbReference>
<dbReference type="RefSeq" id="WP_184832587.1">
    <property type="nucleotide sequence ID" value="NZ_JACHMN010000001.1"/>
</dbReference>
<proteinExistence type="predicted"/>
<evidence type="ECO:0000313" key="6">
    <source>
        <dbReference type="Proteomes" id="UP000587527"/>
    </source>
</evidence>
<evidence type="ECO:0000256" key="1">
    <source>
        <dbReference type="ARBA" id="ARBA00005104"/>
    </source>
</evidence>
<protein>
    <submittedName>
        <fullName evidence="5">Riboflavin biosynthesis pyrimidine reductase</fullName>
    </submittedName>
</protein>
<keyword evidence="6" id="KW-1185">Reference proteome</keyword>
<evidence type="ECO:0000259" key="4">
    <source>
        <dbReference type="Pfam" id="PF01872"/>
    </source>
</evidence>
<gene>
    <name evidence="5" type="ORF">F4553_001009</name>
</gene>
<dbReference type="Pfam" id="PF01872">
    <property type="entry name" value="RibD_C"/>
    <property type="match status" value="1"/>
</dbReference>
<dbReference type="Proteomes" id="UP000587527">
    <property type="component" value="Unassembled WGS sequence"/>
</dbReference>
<dbReference type="EMBL" id="JACHMN010000001">
    <property type="protein sequence ID" value="MBB5867630.1"/>
    <property type="molecule type" value="Genomic_DNA"/>
</dbReference>
<name>A0A841BLE0_9ACTN</name>
<dbReference type="PANTHER" id="PTHR38011:SF7">
    <property type="entry name" value="2,5-DIAMINO-6-RIBOSYLAMINO-4(3H)-PYRIMIDINONE 5'-PHOSPHATE REDUCTASE"/>
    <property type="match status" value="1"/>
</dbReference>
<dbReference type="SUPFAM" id="SSF53597">
    <property type="entry name" value="Dihydrofolate reductase-like"/>
    <property type="match status" value="1"/>
</dbReference>
<dbReference type="GO" id="GO:0008703">
    <property type="term" value="F:5-amino-6-(5-phosphoribosylamino)uracil reductase activity"/>
    <property type="evidence" value="ECO:0007669"/>
    <property type="project" value="InterPro"/>
</dbReference>
<dbReference type="GO" id="GO:0009231">
    <property type="term" value="P:riboflavin biosynthetic process"/>
    <property type="evidence" value="ECO:0007669"/>
    <property type="project" value="InterPro"/>
</dbReference>
<keyword evidence="2" id="KW-0521">NADP</keyword>
<evidence type="ECO:0000313" key="5">
    <source>
        <dbReference type="EMBL" id="MBB5867630.1"/>
    </source>
</evidence>
<feature type="domain" description="Bacterial bifunctional deaminase-reductase C-terminal" evidence="4">
    <location>
        <begin position="30"/>
        <end position="205"/>
    </location>
</feature>
<sequence>MRMLLPEPGAHDLDEAALVGACAPDDRQTPRIRVNFIAALDGAVTLDGRSGALGNATDQEMMARLRLHADVVLVGAGTIRAEGYGPIELAEAAQAWRVARGLAPNPRMAVLTRSGDVPEKVLAGDPIVLTDSAKAKAELAALGLPQILCEGGPHTFGALAAAGDVDELFLTLSPLLVGPGPGRIIAGERFDPQALRIRHALTDGELLYLRYSVRSGE</sequence>
<reference evidence="5 6" key="1">
    <citation type="submission" date="2020-08" db="EMBL/GenBank/DDBJ databases">
        <title>Sequencing the genomes of 1000 actinobacteria strains.</title>
        <authorList>
            <person name="Klenk H.-P."/>
        </authorList>
    </citation>
    <scope>NUCLEOTIDE SEQUENCE [LARGE SCALE GENOMIC DNA]</scope>
    <source>
        <strain evidence="5 6">DSM 45362</strain>
    </source>
</reference>
<dbReference type="AlphaFoldDB" id="A0A841BLE0"/>
<evidence type="ECO:0000256" key="2">
    <source>
        <dbReference type="ARBA" id="ARBA00022857"/>
    </source>
</evidence>
<dbReference type="InterPro" id="IPR002734">
    <property type="entry name" value="RibDG_C"/>
</dbReference>
<keyword evidence="3" id="KW-0560">Oxidoreductase</keyword>
<dbReference type="InterPro" id="IPR024072">
    <property type="entry name" value="DHFR-like_dom_sf"/>
</dbReference>
<dbReference type="InterPro" id="IPR050765">
    <property type="entry name" value="Riboflavin_Biosynth_HTPR"/>
</dbReference>